<evidence type="ECO:0000256" key="2">
    <source>
        <dbReference type="ARBA" id="ARBA00022679"/>
    </source>
</evidence>
<evidence type="ECO:0000256" key="4">
    <source>
        <dbReference type="ARBA" id="ARBA00022747"/>
    </source>
</evidence>
<dbReference type="Proteomes" id="UP000095332">
    <property type="component" value="Unassembled WGS sequence"/>
</dbReference>
<reference evidence="14 15" key="2">
    <citation type="journal article" date="2019" name="Nat. Med.">
        <title>A library of human gut bacterial isolates paired with longitudinal multiomics data enables mechanistic microbiome research.</title>
        <authorList>
            <person name="Poyet M."/>
            <person name="Groussin M."/>
            <person name="Gibbons S.M."/>
            <person name="Avila-Pacheco J."/>
            <person name="Jiang X."/>
            <person name="Kearney S.M."/>
            <person name="Perrotta A.R."/>
            <person name="Berdy B."/>
            <person name="Zhao S."/>
            <person name="Lieberman T.D."/>
            <person name="Swanson P.K."/>
            <person name="Smith M."/>
            <person name="Roesemann S."/>
            <person name="Alexander J.E."/>
            <person name="Rich S.A."/>
            <person name="Livny J."/>
            <person name="Vlamakis H."/>
            <person name="Clish C."/>
            <person name="Bullock K."/>
            <person name="Deik A."/>
            <person name="Scott J."/>
            <person name="Pierce K.A."/>
            <person name="Xavier R.J."/>
            <person name="Alm E.J."/>
        </authorList>
    </citation>
    <scope>NUCLEOTIDE SEQUENCE [LARGE SCALE GENOMIC DNA]</scope>
    <source>
        <strain evidence="11 15">BIOML-A10</strain>
        <strain evidence="10 14">BIOML-A11</strain>
    </source>
</reference>
<evidence type="ECO:0000313" key="12">
    <source>
        <dbReference type="EMBL" id="QJE27440.1"/>
    </source>
</evidence>
<dbReference type="GO" id="GO:0032259">
    <property type="term" value="P:methylation"/>
    <property type="evidence" value="ECO:0007669"/>
    <property type="project" value="UniProtKB-KW"/>
</dbReference>
<comment type="catalytic activity">
    <reaction evidence="5 8">
        <text>a 2'-deoxycytidine in DNA + S-adenosyl-L-methionine = a 5-methyl-2'-deoxycytidine in DNA + S-adenosyl-L-homocysteine + H(+)</text>
        <dbReference type="Rhea" id="RHEA:13681"/>
        <dbReference type="Rhea" id="RHEA-COMP:11369"/>
        <dbReference type="Rhea" id="RHEA-COMP:11370"/>
        <dbReference type="ChEBI" id="CHEBI:15378"/>
        <dbReference type="ChEBI" id="CHEBI:57856"/>
        <dbReference type="ChEBI" id="CHEBI:59789"/>
        <dbReference type="ChEBI" id="CHEBI:85452"/>
        <dbReference type="ChEBI" id="CHEBI:85454"/>
        <dbReference type="EC" id="2.1.1.37"/>
    </reaction>
</comment>
<evidence type="ECO:0000256" key="1">
    <source>
        <dbReference type="ARBA" id="ARBA00022603"/>
    </source>
</evidence>
<dbReference type="NCBIfam" id="TIGR00675">
    <property type="entry name" value="dcm"/>
    <property type="match status" value="1"/>
</dbReference>
<comment type="similarity">
    <text evidence="6 7">Belongs to the class I-like SAM-binding methyltransferase superfamily. C5-methyltransferase family.</text>
</comment>
<dbReference type="InterPro" id="IPR029063">
    <property type="entry name" value="SAM-dependent_MTases_sf"/>
</dbReference>
<dbReference type="EMBL" id="CP051672">
    <property type="protein sequence ID" value="QJE27440.1"/>
    <property type="molecule type" value="Genomic_DNA"/>
</dbReference>
<sequence length="297" mass="33492">MVLLELFSGIGGFSKGLQAAGYSFEKVYFSEIEKNAIANFKYNFPYAEHIGSVTEIGTARIEHPDIITFGSPCQNFSSVGDGSGLRGGASSLVWYAVEAVRRFRPDVFIWENVKGVFFAKHRSDFWSIIKAFADIGGYRLEWQLFNTAWFLPQNRERIYLVGRVADRCTGDVFPFPAPGGGNPPCRKDTVYPRACGTITRNYYKQPNLGNYLINLKPGETFNGQPTKDQKARIRMLTEVECERLQGFPDDFTRYGIFNEEVGTISRANRYAMLGNAVSVPVVRTIAERIRRNTVLND</sequence>
<keyword evidence="4" id="KW-0680">Restriction system</keyword>
<protein>
    <recommendedName>
        <fullName evidence="8">Cytosine-specific methyltransferase</fullName>
        <ecNumber evidence="8">2.1.1.37</ecNumber>
    </recommendedName>
</protein>
<evidence type="ECO:0000313" key="14">
    <source>
        <dbReference type="Proteomes" id="UP000450599"/>
    </source>
</evidence>
<evidence type="ECO:0000313" key="10">
    <source>
        <dbReference type="EMBL" id="MRY86465.1"/>
    </source>
</evidence>
<dbReference type="PANTHER" id="PTHR46098">
    <property type="entry name" value="TRNA (CYTOSINE(38)-C(5))-METHYLTRANSFERASE"/>
    <property type="match status" value="1"/>
</dbReference>
<dbReference type="InterPro" id="IPR001525">
    <property type="entry name" value="C5_MeTfrase"/>
</dbReference>
<evidence type="ECO:0000256" key="8">
    <source>
        <dbReference type="RuleBase" id="RU000417"/>
    </source>
</evidence>
<evidence type="ECO:0000313" key="15">
    <source>
        <dbReference type="Proteomes" id="UP000471216"/>
    </source>
</evidence>
<dbReference type="GO" id="GO:0009307">
    <property type="term" value="P:DNA restriction-modification system"/>
    <property type="evidence" value="ECO:0007669"/>
    <property type="project" value="UniProtKB-KW"/>
</dbReference>
<reference evidence="12 16" key="3">
    <citation type="submission" date="2020-04" db="EMBL/GenBank/DDBJ databases">
        <title>Complete Genomes and Methylome analysis of CBBP consortium that reverse antibiotic-induced susceptibility to vancomycin-resistant Enterococcus faecium infection.</title>
        <authorList>
            <person name="Fomenkov A."/>
            <person name="Zhang Z."/>
            <person name="Pamer E."/>
            <person name="Roberts R.J."/>
        </authorList>
    </citation>
    <scope>NUCLEOTIDE SEQUENCE [LARGE SCALE GENOMIC DNA]</scope>
    <source>
        <strain evidence="16">CBBP</strain>
        <strain evidence="12">CBBP-1</strain>
    </source>
</reference>
<evidence type="ECO:0000256" key="3">
    <source>
        <dbReference type="ARBA" id="ARBA00022691"/>
    </source>
</evidence>
<dbReference type="EC" id="2.1.1.37" evidence="8"/>
<proteinExistence type="inferred from homology"/>
<dbReference type="GO" id="GO:0003886">
    <property type="term" value="F:DNA (cytosine-5-)-methyltransferase activity"/>
    <property type="evidence" value="ECO:0007669"/>
    <property type="project" value="UniProtKB-EC"/>
</dbReference>
<dbReference type="EMBL" id="CZBM01000001">
    <property type="protein sequence ID" value="CUP64154.1"/>
    <property type="molecule type" value="Genomic_DNA"/>
</dbReference>
<dbReference type="InterPro" id="IPR050750">
    <property type="entry name" value="C5-MTase"/>
</dbReference>
<keyword evidence="3 6" id="KW-0949">S-adenosyl-L-methionine</keyword>
<dbReference type="Proteomes" id="UP000501982">
    <property type="component" value="Chromosome"/>
</dbReference>
<evidence type="ECO:0000256" key="7">
    <source>
        <dbReference type="RuleBase" id="RU000416"/>
    </source>
</evidence>
<dbReference type="PRINTS" id="PR00105">
    <property type="entry name" value="C5METTRFRASE"/>
</dbReference>
<evidence type="ECO:0000313" key="11">
    <source>
        <dbReference type="EMBL" id="MRZ08362.1"/>
    </source>
</evidence>
<evidence type="ECO:0000313" key="13">
    <source>
        <dbReference type="Proteomes" id="UP000095332"/>
    </source>
</evidence>
<feature type="active site" evidence="6">
    <location>
        <position position="73"/>
    </location>
</feature>
<evidence type="ECO:0000313" key="9">
    <source>
        <dbReference type="EMBL" id="CUP64154.1"/>
    </source>
</evidence>
<dbReference type="PROSITE" id="PS51679">
    <property type="entry name" value="SAM_MT_C5"/>
    <property type="match status" value="1"/>
</dbReference>
<keyword evidence="2 6" id="KW-0808">Transferase</keyword>
<dbReference type="Proteomes" id="UP000471216">
    <property type="component" value="Unassembled WGS sequence"/>
</dbReference>
<keyword evidence="1 6" id="KW-0489">Methyltransferase</keyword>
<dbReference type="OrthoDB" id="32195at2"/>
<dbReference type="EMBL" id="WKMW01000024">
    <property type="protein sequence ID" value="MRY86465.1"/>
    <property type="molecule type" value="Genomic_DNA"/>
</dbReference>
<dbReference type="EMBL" id="WKMX01000022">
    <property type="protein sequence ID" value="MRZ08362.1"/>
    <property type="molecule type" value="Genomic_DNA"/>
</dbReference>
<dbReference type="InterPro" id="IPR018117">
    <property type="entry name" value="C5_DNA_meth_AS"/>
</dbReference>
<organism evidence="9 13">
    <name type="scientific">Parabacteroides distasonis</name>
    <dbReference type="NCBI Taxonomy" id="823"/>
    <lineage>
        <taxon>Bacteria</taxon>
        <taxon>Pseudomonadati</taxon>
        <taxon>Bacteroidota</taxon>
        <taxon>Bacteroidia</taxon>
        <taxon>Bacteroidales</taxon>
        <taxon>Tannerellaceae</taxon>
        <taxon>Parabacteroides</taxon>
    </lineage>
</organism>
<dbReference type="Gene3D" id="3.90.120.10">
    <property type="entry name" value="DNA Methylase, subunit A, domain 2"/>
    <property type="match status" value="1"/>
</dbReference>
<dbReference type="RefSeq" id="WP_036614171.1">
    <property type="nucleotide sequence ID" value="NZ_CAJSZN010000002.1"/>
</dbReference>
<evidence type="ECO:0000256" key="5">
    <source>
        <dbReference type="ARBA" id="ARBA00047422"/>
    </source>
</evidence>
<dbReference type="PANTHER" id="PTHR46098:SF1">
    <property type="entry name" value="TRNA (CYTOSINE(38)-C(5))-METHYLTRANSFERASE"/>
    <property type="match status" value="1"/>
</dbReference>
<accession>A0A174PS36</accession>
<dbReference type="PROSITE" id="PS00094">
    <property type="entry name" value="C5_MTASE_1"/>
    <property type="match status" value="1"/>
</dbReference>
<reference evidence="9 13" key="1">
    <citation type="submission" date="2015-09" db="EMBL/GenBank/DDBJ databases">
        <authorList>
            <consortium name="Pathogen Informatics"/>
        </authorList>
    </citation>
    <scope>NUCLEOTIDE SEQUENCE [LARGE SCALE GENOMIC DNA]</scope>
    <source>
        <strain evidence="9 13">2789STDY5834948</strain>
    </source>
</reference>
<dbReference type="Proteomes" id="UP000450599">
    <property type="component" value="Unassembled WGS sequence"/>
</dbReference>
<gene>
    <name evidence="9" type="primary">hpaIIM</name>
    <name evidence="10" type="synonym">dcm</name>
    <name evidence="9" type="ORF">ERS852560_00484</name>
    <name evidence="11" type="ORF">GKD54_19570</name>
    <name evidence="10" type="ORF">GKD58_19815</name>
    <name evidence="12" type="ORF">HHO38_03415</name>
</gene>
<evidence type="ECO:0000256" key="6">
    <source>
        <dbReference type="PROSITE-ProRule" id="PRU01016"/>
    </source>
</evidence>
<dbReference type="Pfam" id="PF00145">
    <property type="entry name" value="DNA_methylase"/>
    <property type="match status" value="2"/>
</dbReference>
<dbReference type="SUPFAM" id="SSF53335">
    <property type="entry name" value="S-adenosyl-L-methionine-dependent methyltransferases"/>
    <property type="match status" value="1"/>
</dbReference>
<evidence type="ECO:0000313" key="16">
    <source>
        <dbReference type="Proteomes" id="UP000501982"/>
    </source>
</evidence>
<dbReference type="AlphaFoldDB" id="A0A174PS36"/>
<name>A0A174PS36_PARDI</name>
<dbReference type="Gene3D" id="3.40.50.150">
    <property type="entry name" value="Vaccinia Virus protein VP39"/>
    <property type="match status" value="1"/>
</dbReference>